<protein>
    <submittedName>
        <fullName evidence="1">Uncharacterized protein</fullName>
    </submittedName>
</protein>
<gene>
    <name evidence="1" type="ORF">GJ697_02530</name>
</gene>
<name>A0A6L5QA71_9BURK</name>
<evidence type="ECO:0000313" key="1">
    <source>
        <dbReference type="EMBL" id="MRX06704.1"/>
    </source>
</evidence>
<dbReference type="AlphaFoldDB" id="A0A6L5QA71"/>
<sequence length="111" mass="11971">MSLKIETKALSEAMLANLSPKKNGGGGDFGALLKHAEVRQSDAAAELEKYVKMSPAERMTQAMMKKLGITKEAFDAMTPEQQAMVTAKIADMIKQQLQQQTAESQGGTPTL</sequence>
<keyword evidence="2" id="KW-1185">Reference proteome</keyword>
<reference evidence="1 2" key="1">
    <citation type="submission" date="2019-11" db="EMBL/GenBank/DDBJ databases">
        <title>Novel species isolated from a subtropical stream in China.</title>
        <authorList>
            <person name="Lu H."/>
        </authorList>
    </citation>
    <scope>NUCLEOTIDE SEQUENCE [LARGE SCALE GENOMIC DNA]</scope>
    <source>
        <strain evidence="1 2">FT25W</strain>
    </source>
</reference>
<accession>A0A6L5QA71</accession>
<dbReference type="RefSeq" id="WP_154367739.1">
    <property type="nucleotide sequence ID" value="NZ_WKJM01000002.1"/>
</dbReference>
<dbReference type="EMBL" id="WKJM01000002">
    <property type="protein sequence ID" value="MRX06704.1"/>
    <property type="molecule type" value="Genomic_DNA"/>
</dbReference>
<evidence type="ECO:0000313" key="2">
    <source>
        <dbReference type="Proteomes" id="UP000481037"/>
    </source>
</evidence>
<comment type="caution">
    <text evidence="1">The sequence shown here is derived from an EMBL/GenBank/DDBJ whole genome shotgun (WGS) entry which is preliminary data.</text>
</comment>
<organism evidence="1 2">
    <name type="scientific">Duganella alba</name>
    <dbReference type="NCBI Taxonomy" id="2666081"/>
    <lineage>
        <taxon>Bacteria</taxon>
        <taxon>Pseudomonadati</taxon>
        <taxon>Pseudomonadota</taxon>
        <taxon>Betaproteobacteria</taxon>
        <taxon>Burkholderiales</taxon>
        <taxon>Oxalobacteraceae</taxon>
        <taxon>Telluria group</taxon>
        <taxon>Duganella</taxon>
    </lineage>
</organism>
<proteinExistence type="predicted"/>
<dbReference type="Proteomes" id="UP000481037">
    <property type="component" value="Unassembled WGS sequence"/>
</dbReference>